<proteinExistence type="inferred from homology"/>
<evidence type="ECO:0000256" key="1">
    <source>
        <dbReference type="ARBA" id="ARBA00010134"/>
    </source>
</evidence>
<gene>
    <name evidence="3" type="ORF">THIOM_001907</name>
</gene>
<accession>A0A176S2Z8</accession>
<dbReference type="InterPro" id="IPR015917">
    <property type="entry name" value="Pept_C14A"/>
</dbReference>
<dbReference type="PANTHER" id="PTHR22576">
    <property type="entry name" value="MUCOSA ASSOCIATED LYMPHOID TISSUE LYMPHOMA TRANSLOCATION PROTEIN 1/PARACASPASE"/>
    <property type="match status" value="1"/>
</dbReference>
<name>A0A176S2Z8_9GAMM</name>
<dbReference type="SUPFAM" id="SSF52129">
    <property type="entry name" value="Caspase-like"/>
    <property type="match status" value="1"/>
</dbReference>
<dbReference type="InterPro" id="IPR029030">
    <property type="entry name" value="Caspase-like_dom_sf"/>
</dbReference>
<dbReference type="AlphaFoldDB" id="A0A176S2Z8"/>
<dbReference type="InterPro" id="IPR011600">
    <property type="entry name" value="Pept_C14_caspase"/>
</dbReference>
<evidence type="ECO:0000259" key="2">
    <source>
        <dbReference type="PROSITE" id="PS50208"/>
    </source>
</evidence>
<dbReference type="PROSITE" id="PS50208">
    <property type="entry name" value="CASPASE_P20"/>
    <property type="match status" value="1"/>
</dbReference>
<evidence type="ECO:0000313" key="4">
    <source>
        <dbReference type="Proteomes" id="UP000076962"/>
    </source>
</evidence>
<reference evidence="3 4" key="1">
    <citation type="submission" date="2016-05" db="EMBL/GenBank/DDBJ databases">
        <title>Single-cell genome of chain-forming Candidatus Thiomargarita nelsonii and comparison to other large sulfur-oxidizing bacteria.</title>
        <authorList>
            <person name="Winkel M."/>
            <person name="Salman V."/>
            <person name="Woyke T."/>
            <person name="Schulz-Vogt H."/>
            <person name="Richter M."/>
            <person name="Flood B."/>
            <person name="Bailey J."/>
            <person name="Amann R."/>
            <person name="Mussmann M."/>
        </authorList>
    </citation>
    <scope>NUCLEOTIDE SEQUENCE [LARGE SCALE GENOMIC DNA]</scope>
    <source>
        <strain evidence="3 4">THI036</strain>
    </source>
</reference>
<dbReference type="Proteomes" id="UP000076962">
    <property type="component" value="Unassembled WGS sequence"/>
</dbReference>
<dbReference type="Gene3D" id="3.40.50.1460">
    <property type="match status" value="1"/>
</dbReference>
<dbReference type="PANTHER" id="PTHR22576:SF37">
    <property type="entry name" value="MUCOSA-ASSOCIATED LYMPHOID TISSUE LYMPHOMA TRANSLOCATION PROTEIN 1"/>
    <property type="match status" value="1"/>
</dbReference>
<evidence type="ECO:0000313" key="3">
    <source>
        <dbReference type="EMBL" id="OAD22296.1"/>
    </source>
</evidence>
<sequence>MKYIFIIFIIIFIFIIFVLPNSAPQNTLSAKKPLENGTNDKDRGTVEPLFPEPKIFYKHPLALVIGNEKYEHNSLINPVNDAKAMRALLKKMGFEVTLKTNLNQRAMNEAIDDFGKQLLKSRGIGLFFFAGHGAQIDGQNYLLPINNKMIQYQDDLEKKNILYADQILKLMEKAKTTLNIIILDACRDNPYRTRERGEKKEGLKYMQAPLGSIIAFATAPGETTPDISKSGNNGLYTSHLLVALEKAYQTHQRIDDMFMAISRAVSEETKGRQAPWYSFSLREPFCFNGCENEGPQMVSIPAGRFKMGNIQGN</sequence>
<dbReference type="InterPro" id="IPR052039">
    <property type="entry name" value="Caspase-related_regulators"/>
</dbReference>
<dbReference type="Pfam" id="PF00656">
    <property type="entry name" value="Peptidase_C14"/>
    <property type="match status" value="1"/>
</dbReference>
<feature type="non-terminal residue" evidence="3">
    <location>
        <position position="313"/>
    </location>
</feature>
<dbReference type="GO" id="GO:0006508">
    <property type="term" value="P:proteolysis"/>
    <property type="evidence" value="ECO:0007669"/>
    <property type="project" value="InterPro"/>
</dbReference>
<dbReference type="GO" id="GO:0004197">
    <property type="term" value="F:cysteine-type endopeptidase activity"/>
    <property type="evidence" value="ECO:0007669"/>
    <property type="project" value="InterPro"/>
</dbReference>
<organism evidence="3 4">
    <name type="scientific">Candidatus Thiomargarita nelsonii</name>
    <dbReference type="NCBI Taxonomy" id="1003181"/>
    <lineage>
        <taxon>Bacteria</taxon>
        <taxon>Pseudomonadati</taxon>
        <taxon>Pseudomonadota</taxon>
        <taxon>Gammaproteobacteria</taxon>
        <taxon>Thiotrichales</taxon>
        <taxon>Thiotrichaceae</taxon>
        <taxon>Thiomargarita</taxon>
    </lineage>
</organism>
<feature type="domain" description="Caspase family p20" evidence="2">
    <location>
        <begin position="58"/>
        <end position="190"/>
    </location>
</feature>
<dbReference type="InterPro" id="IPR001309">
    <property type="entry name" value="Pept_C14_p20"/>
</dbReference>
<comment type="similarity">
    <text evidence="1">Belongs to the peptidase C14A family.</text>
</comment>
<comment type="caution">
    <text evidence="3">The sequence shown here is derived from an EMBL/GenBank/DDBJ whole genome shotgun (WGS) entry which is preliminary data.</text>
</comment>
<keyword evidence="4" id="KW-1185">Reference proteome</keyword>
<protein>
    <submittedName>
        <fullName evidence="3">Peptidase C14 caspase catalytic subunit p20</fullName>
    </submittedName>
</protein>
<dbReference type="EMBL" id="LUTY01001041">
    <property type="protein sequence ID" value="OAD22296.1"/>
    <property type="molecule type" value="Genomic_DNA"/>
</dbReference>
<dbReference type="SMART" id="SM00115">
    <property type="entry name" value="CASc"/>
    <property type="match status" value="1"/>
</dbReference>